<evidence type="ECO:0000256" key="3">
    <source>
        <dbReference type="SAM" id="MobiDB-lite"/>
    </source>
</evidence>
<keyword evidence="6" id="KW-1185">Reference proteome</keyword>
<accession>A0ABQ9K4A6</accession>
<protein>
    <recommendedName>
        <fullName evidence="4">Nuclear speckle splicing regulatory protein 1 N-terminal domain-containing protein</fullName>
    </recommendedName>
</protein>
<name>A0ABQ9K4A6_9CUCU</name>
<feature type="region of interest" description="Disordered" evidence="3">
    <location>
        <begin position="99"/>
        <end position="131"/>
    </location>
</feature>
<evidence type="ECO:0000256" key="1">
    <source>
        <dbReference type="ARBA" id="ARBA00010126"/>
    </source>
</evidence>
<comment type="similarity">
    <text evidence="1">Belongs to the NSRP1 family.</text>
</comment>
<keyword evidence="2" id="KW-0175">Coiled coil</keyword>
<dbReference type="PANTHER" id="PTHR31938">
    <property type="entry name" value="NUCLEAR SPECKLE SPLICING REGULATORY PROTEIN 1"/>
    <property type="match status" value="1"/>
</dbReference>
<feature type="region of interest" description="Disordered" evidence="3">
    <location>
        <begin position="58"/>
        <end position="85"/>
    </location>
</feature>
<dbReference type="InterPro" id="IPR042816">
    <property type="entry name" value="Nsrp1"/>
</dbReference>
<organism evidence="5 6">
    <name type="scientific">Molorchus minor</name>
    <dbReference type="NCBI Taxonomy" id="1323400"/>
    <lineage>
        <taxon>Eukaryota</taxon>
        <taxon>Metazoa</taxon>
        <taxon>Ecdysozoa</taxon>
        <taxon>Arthropoda</taxon>
        <taxon>Hexapoda</taxon>
        <taxon>Insecta</taxon>
        <taxon>Pterygota</taxon>
        <taxon>Neoptera</taxon>
        <taxon>Endopterygota</taxon>
        <taxon>Coleoptera</taxon>
        <taxon>Polyphaga</taxon>
        <taxon>Cucujiformia</taxon>
        <taxon>Chrysomeloidea</taxon>
        <taxon>Cerambycidae</taxon>
        <taxon>Lamiinae</taxon>
        <taxon>Monochamini</taxon>
        <taxon>Molorchus</taxon>
    </lineage>
</organism>
<feature type="compositionally biased region" description="Polar residues" evidence="3">
    <location>
        <begin position="181"/>
        <end position="193"/>
    </location>
</feature>
<dbReference type="Pfam" id="PF09745">
    <property type="entry name" value="NSRP1_N"/>
    <property type="match status" value="1"/>
</dbReference>
<evidence type="ECO:0000259" key="4">
    <source>
        <dbReference type="Pfam" id="PF09745"/>
    </source>
</evidence>
<dbReference type="InterPro" id="IPR018612">
    <property type="entry name" value="NSRP1_N"/>
</dbReference>
<dbReference type="PANTHER" id="PTHR31938:SF4">
    <property type="entry name" value="NUCLEAR SPECKLE SPLICING REGULATORY PROTEIN 1"/>
    <property type="match status" value="1"/>
</dbReference>
<feature type="domain" description="Nuclear speckle splicing regulatory protein 1 N-terminal" evidence="4">
    <location>
        <begin position="82"/>
        <end position="128"/>
    </location>
</feature>
<feature type="compositionally biased region" description="Basic and acidic residues" evidence="3">
    <location>
        <begin position="211"/>
        <end position="230"/>
    </location>
</feature>
<gene>
    <name evidence="5" type="ORF">NQ317_018288</name>
</gene>
<evidence type="ECO:0000313" key="6">
    <source>
        <dbReference type="Proteomes" id="UP001162164"/>
    </source>
</evidence>
<feature type="compositionally biased region" description="Polar residues" evidence="3">
    <location>
        <begin position="61"/>
        <end position="74"/>
    </location>
</feature>
<proteinExistence type="inferred from homology"/>
<dbReference type="EMBL" id="JAPWTJ010000018">
    <property type="protein sequence ID" value="KAJ8985258.1"/>
    <property type="molecule type" value="Genomic_DNA"/>
</dbReference>
<dbReference type="Proteomes" id="UP001162164">
    <property type="component" value="Unassembled WGS sequence"/>
</dbReference>
<feature type="compositionally biased region" description="Basic and acidic residues" evidence="3">
    <location>
        <begin position="101"/>
        <end position="131"/>
    </location>
</feature>
<feature type="region of interest" description="Disordered" evidence="3">
    <location>
        <begin position="178"/>
        <end position="230"/>
    </location>
</feature>
<comment type="caution">
    <text evidence="5">The sequence shown here is derived from an EMBL/GenBank/DDBJ whole genome shotgun (WGS) entry which is preliminary data.</text>
</comment>
<evidence type="ECO:0000313" key="5">
    <source>
        <dbReference type="EMBL" id="KAJ8985258.1"/>
    </source>
</evidence>
<sequence length="230" mass="26575">MLKRRGMIPLQLALAGANSQQLSAFNMVSYYRTPNKGHVNWAPSHLKRFQNKGILEDRQKAGQSTNKELSQKTPSGAGIGSGRKKPKYIGKLLATAVKRKRETERRMERQGQKEREEEGEQFKDKRSFKNKKNVNEKKISDITKQGDLDGFYRHLYDQIKVTGRKVLTEKARLEALLPNKGRTSGRNYYSESGKQPKRKIDVKNRKHRIRKEPDEEGKSFSQDENKKAFL</sequence>
<evidence type="ECO:0000256" key="2">
    <source>
        <dbReference type="ARBA" id="ARBA00023054"/>
    </source>
</evidence>
<reference evidence="5" key="1">
    <citation type="journal article" date="2023" name="Insect Mol. Biol.">
        <title>Genome sequencing provides insights into the evolution of gene families encoding plant cell wall-degrading enzymes in longhorned beetles.</title>
        <authorList>
            <person name="Shin N.R."/>
            <person name="Okamura Y."/>
            <person name="Kirsch R."/>
            <person name="Pauchet Y."/>
        </authorList>
    </citation>
    <scope>NUCLEOTIDE SEQUENCE</scope>
    <source>
        <strain evidence="5">MMC_N1</strain>
    </source>
</reference>